<dbReference type="GO" id="GO:0034551">
    <property type="term" value="P:mitochondrial respiratory chain complex III assembly"/>
    <property type="evidence" value="ECO:0000318"/>
    <property type="project" value="GO_Central"/>
</dbReference>
<dbReference type="KEGG" id="nve:5505009"/>
<evidence type="ECO:0000256" key="6">
    <source>
        <dbReference type="ARBA" id="ARBA00032983"/>
    </source>
</evidence>
<evidence type="ECO:0000256" key="3">
    <source>
        <dbReference type="ARBA" id="ARBA00023128"/>
    </source>
</evidence>
<dbReference type="eggNOG" id="ENOG502S2M4">
    <property type="taxonomic scope" value="Eukaryota"/>
</dbReference>
<sequence length="123" mass="14559">MASRSRSLAPKLFQRFLQVCEQWPVDKSRVGRDLGAHIKENFGAHLKENKLNAKDAERMLDSLVKISSNYYREKYPRERNTAFTTDVAKEAGYVLSTEYQNQVRDKKSFWDRLTNRKKIWDDK</sequence>
<keyword evidence="3" id="KW-0496">Mitochondrion</keyword>
<dbReference type="GO" id="GO:0042645">
    <property type="term" value="C:mitochondrial nucleoid"/>
    <property type="evidence" value="ECO:0007669"/>
    <property type="project" value="UniProtKB-SubCell"/>
</dbReference>
<dbReference type="AlphaFoldDB" id="A7SR97"/>
<gene>
    <name evidence="7" type="ORF">NEMVEDRAFT_v1g246906</name>
</gene>
<evidence type="ECO:0000256" key="5">
    <source>
        <dbReference type="ARBA" id="ARBA00031206"/>
    </source>
</evidence>
<accession>A7SR97</accession>
<dbReference type="Proteomes" id="UP000001593">
    <property type="component" value="Unassembled WGS sequence"/>
</dbReference>
<evidence type="ECO:0000313" key="7">
    <source>
        <dbReference type="EMBL" id="EDO33763.1"/>
    </source>
</evidence>
<evidence type="ECO:0000313" key="8">
    <source>
        <dbReference type="Proteomes" id="UP000001593"/>
    </source>
</evidence>
<dbReference type="PANTHER" id="PTHR34260:SF1">
    <property type="entry name" value="UBIQUINOL-CYTOCHROME-C REDUCTASE COMPLEX ASSEMBLY FACTOR 2"/>
    <property type="match status" value="1"/>
</dbReference>
<comment type="subcellular location">
    <subcellularLocation>
        <location evidence="1">Mitochondrion matrix</location>
        <location evidence="1">Mitochondrion nucleoid</location>
    </subcellularLocation>
</comment>
<organism evidence="7 8">
    <name type="scientific">Nematostella vectensis</name>
    <name type="common">Starlet sea anemone</name>
    <dbReference type="NCBI Taxonomy" id="45351"/>
    <lineage>
        <taxon>Eukaryota</taxon>
        <taxon>Metazoa</taxon>
        <taxon>Cnidaria</taxon>
        <taxon>Anthozoa</taxon>
        <taxon>Hexacorallia</taxon>
        <taxon>Actiniaria</taxon>
        <taxon>Edwardsiidae</taxon>
        <taxon>Nematostella</taxon>
    </lineage>
</organism>
<dbReference type="EMBL" id="DS469758">
    <property type="protein sequence ID" value="EDO33763.1"/>
    <property type="molecule type" value="Genomic_DNA"/>
</dbReference>
<dbReference type="PANTHER" id="PTHR34260">
    <property type="entry name" value="UBIQUINOL-CYTOCHROME-C REDUCTASE COMPLEX ASSEMBLY FACTOR 2"/>
    <property type="match status" value="1"/>
</dbReference>
<dbReference type="Pfam" id="PF20180">
    <property type="entry name" value="UQCC2_CBP6"/>
    <property type="match status" value="1"/>
</dbReference>
<evidence type="ECO:0000256" key="1">
    <source>
        <dbReference type="ARBA" id="ARBA00004436"/>
    </source>
</evidence>
<keyword evidence="8" id="KW-1185">Reference proteome</keyword>
<dbReference type="InParanoid" id="A7SR97"/>
<proteinExistence type="predicted"/>
<dbReference type="InterPro" id="IPR037698">
    <property type="entry name" value="UQCC2"/>
</dbReference>
<evidence type="ECO:0000256" key="4">
    <source>
        <dbReference type="ARBA" id="ARBA00023271"/>
    </source>
</evidence>
<name>A7SR97_NEMVE</name>
<dbReference type="GO" id="GO:0005759">
    <property type="term" value="C:mitochondrial matrix"/>
    <property type="evidence" value="ECO:0000318"/>
    <property type="project" value="GO_Central"/>
</dbReference>
<keyword evidence="2" id="KW-0809">Transit peptide</keyword>
<keyword evidence="4" id="KW-1135">Mitochondrion nucleoid</keyword>
<reference evidence="7 8" key="1">
    <citation type="journal article" date="2007" name="Science">
        <title>Sea anemone genome reveals ancestral eumetazoan gene repertoire and genomic organization.</title>
        <authorList>
            <person name="Putnam N.H."/>
            <person name="Srivastava M."/>
            <person name="Hellsten U."/>
            <person name="Dirks B."/>
            <person name="Chapman J."/>
            <person name="Salamov A."/>
            <person name="Terry A."/>
            <person name="Shapiro H."/>
            <person name="Lindquist E."/>
            <person name="Kapitonov V.V."/>
            <person name="Jurka J."/>
            <person name="Genikhovich G."/>
            <person name="Grigoriev I.V."/>
            <person name="Lucas S.M."/>
            <person name="Steele R.E."/>
            <person name="Finnerty J.R."/>
            <person name="Technau U."/>
            <person name="Martindale M.Q."/>
            <person name="Rokhsar D.S."/>
        </authorList>
    </citation>
    <scope>NUCLEOTIDE SEQUENCE [LARGE SCALE GENOMIC DNA]</scope>
    <source>
        <strain evidence="8">CH2 X CH6</strain>
    </source>
</reference>
<dbReference type="STRING" id="45351.A7SR97"/>
<dbReference type="OrthoDB" id="6266314at2759"/>
<dbReference type="OMA" id="CEEWPKD"/>
<dbReference type="PhylomeDB" id="A7SR97"/>
<dbReference type="HOGENOM" id="CLU_162766_0_0_1"/>
<evidence type="ECO:0000256" key="2">
    <source>
        <dbReference type="ARBA" id="ARBA00022946"/>
    </source>
</evidence>
<protein>
    <recommendedName>
        <fullName evidence="6">Mitochondrial nucleoid factor 1</fullName>
    </recommendedName>
    <alternativeName>
        <fullName evidence="5">Mitochondrial protein M19</fullName>
    </alternativeName>
</protein>